<dbReference type="PROSITE" id="PS51257">
    <property type="entry name" value="PROKAR_LIPOPROTEIN"/>
    <property type="match status" value="1"/>
</dbReference>
<evidence type="ECO:0000313" key="3">
    <source>
        <dbReference type="Proteomes" id="UP001462640"/>
    </source>
</evidence>
<dbReference type="RefSeq" id="WP_347608509.1">
    <property type="nucleotide sequence ID" value="NZ_JBDPZC010000003.1"/>
</dbReference>
<feature type="signal peptide" evidence="1">
    <location>
        <begin position="1"/>
        <end position="25"/>
    </location>
</feature>
<reference evidence="2 3" key="1">
    <citation type="submission" date="2024-05" db="EMBL/GenBank/DDBJ databases">
        <title>Roseateles sp. 2.12 16S ribosomal RNA gene Genome sequencing and assembly.</title>
        <authorList>
            <person name="Woo H."/>
        </authorList>
    </citation>
    <scope>NUCLEOTIDE SEQUENCE [LARGE SCALE GENOMIC DNA]</scope>
    <source>
        <strain evidence="2 3">2.12</strain>
    </source>
</reference>
<keyword evidence="3" id="KW-1185">Reference proteome</keyword>
<organism evidence="2 3">
    <name type="scientific">Roseateles flavus</name>
    <dbReference type="NCBI Taxonomy" id="3149041"/>
    <lineage>
        <taxon>Bacteria</taxon>
        <taxon>Pseudomonadati</taxon>
        <taxon>Pseudomonadota</taxon>
        <taxon>Betaproteobacteria</taxon>
        <taxon>Burkholderiales</taxon>
        <taxon>Sphaerotilaceae</taxon>
        <taxon>Roseateles</taxon>
    </lineage>
</organism>
<evidence type="ECO:0008006" key="4">
    <source>
        <dbReference type="Google" id="ProtNLM"/>
    </source>
</evidence>
<accession>A0ABV0GCB4</accession>
<gene>
    <name evidence="2" type="ORF">ABDJ40_07900</name>
</gene>
<keyword evidence="1" id="KW-0732">Signal</keyword>
<comment type="caution">
    <text evidence="2">The sequence shown here is derived from an EMBL/GenBank/DDBJ whole genome shotgun (WGS) entry which is preliminary data.</text>
</comment>
<feature type="chain" id="PRO_5046435364" description="Lipoprotein" evidence="1">
    <location>
        <begin position="26"/>
        <end position="561"/>
    </location>
</feature>
<dbReference type="EMBL" id="JBDPZC010000003">
    <property type="protein sequence ID" value="MEO3712689.1"/>
    <property type="molecule type" value="Genomic_DNA"/>
</dbReference>
<evidence type="ECO:0000313" key="2">
    <source>
        <dbReference type="EMBL" id="MEO3712689.1"/>
    </source>
</evidence>
<sequence length="561" mass="60851">MKLNTVPGFKMARWLAAVAAAMALAACGGGSDSQQAPVRLEADKLLGGWRTETPGEVEYEFSPSSINVSAELEAVKTGRIVVGGEVQSRFHWSVNSNGEAMLTKVDPICNLPDLRQCPAVGTERIKVALRVGPQDYAWTIESTPAGASAPSTRELNFRPATLSSSTVPGGRFLMTKAAQFSYANPAGSDGQFMQMGLLDTSVPHVLTIPLPPTPMRAMPVLTGKDEAVDTQLTVPHPVTGEPITVKVKEWLENAVLMAGASNNLLVSYELHRKVDLPAGMDRAALGVDVYEKPHKATSAFSIVNQFVRGPEVKAGDRFFGTFPGAFDAQFTIDGIGNTLEFSSATRGVMKYVDVIQGRHSESRGFSWSRDDSGAISLQLDDMPGRVSKYRLRFVKEIKGGYSAVLSFVAADGSDLDLMTDVIRDAKPVLDPKTFPGSYYMPSVDGVSLVKVNFRPDGNLDGGTVGGHWFIDTDGELVSFECISKQGVSEPSYQVCHDAFTDPAKLDTYRFAHVRRLRFVWGDGANYQVKYSAVIYGEDAGIVGRDYYGINWTYRIRKAGAN</sequence>
<name>A0ABV0GCB4_9BURK</name>
<dbReference type="Proteomes" id="UP001462640">
    <property type="component" value="Unassembled WGS sequence"/>
</dbReference>
<protein>
    <recommendedName>
        <fullName evidence="4">Lipoprotein</fullName>
    </recommendedName>
</protein>
<proteinExistence type="predicted"/>
<evidence type="ECO:0000256" key="1">
    <source>
        <dbReference type="SAM" id="SignalP"/>
    </source>
</evidence>